<evidence type="ECO:0000256" key="7">
    <source>
        <dbReference type="ARBA" id="ARBA00022989"/>
    </source>
</evidence>
<dbReference type="PANTHER" id="PTHR33695">
    <property type="entry name" value="LIPOPROTEIN SIGNAL PEPTIDASE"/>
    <property type="match status" value="1"/>
</dbReference>
<dbReference type="EC" id="3.4.23.36" evidence="9"/>
<keyword evidence="3 9" id="KW-0645">Protease</keyword>
<evidence type="ECO:0000256" key="8">
    <source>
        <dbReference type="ARBA" id="ARBA00023136"/>
    </source>
</evidence>
<dbReference type="EMBL" id="CP097160">
    <property type="protein sequence ID" value="UQN13883.1"/>
    <property type="molecule type" value="Genomic_DNA"/>
</dbReference>
<organism evidence="13">
    <name type="scientific">Gulosibacter sediminis</name>
    <dbReference type="NCBI Taxonomy" id="1729695"/>
    <lineage>
        <taxon>Bacteria</taxon>
        <taxon>Bacillati</taxon>
        <taxon>Actinomycetota</taxon>
        <taxon>Actinomycetes</taxon>
        <taxon>Micrococcales</taxon>
        <taxon>Microbacteriaceae</taxon>
        <taxon>Gulosibacter</taxon>
    </lineage>
</organism>
<dbReference type="NCBIfam" id="TIGR00077">
    <property type="entry name" value="lspA"/>
    <property type="match status" value="1"/>
</dbReference>
<feature type="transmembrane region" description="Helical" evidence="9">
    <location>
        <begin position="97"/>
        <end position="114"/>
    </location>
</feature>
<evidence type="ECO:0000313" key="13">
    <source>
        <dbReference type="EMBL" id="UQN13883.1"/>
    </source>
</evidence>
<comment type="catalytic activity">
    <reaction evidence="9 10">
        <text>Release of signal peptides from bacterial membrane prolipoproteins. Hydrolyzes -Xaa-Yaa-Zaa-|-(S,diacylglyceryl)Cys-, in which Xaa is hydrophobic (preferably Leu), and Yaa (Ala or Ser) and Zaa (Gly or Ala) have small, neutral side chains.</text>
        <dbReference type="EC" id="3.4.23.36"/>
    </reaction>
</comment>
<keyword evidence="6 9" id="KW-0378">Hydrolase</keyword>
<keyword evidence="7 9" id="KW-1133">Transmembrane helix</keyword>
<dbReference type="PANTHER" id="PTHR33695:SF1">
    <property type="entry name" value="LIPOPROTEIN SIGNAL PEPTIDASE"/>
    <property type="match status" value="1"/>
</dbReference>
<keyword evidence="4 9" id="KW-0812">Transmembrane</keyword>
<feature type="transmembrane region" description="Helical" evidence="9">
    <location>
        <begin position="140"/>
        <end position="162"/>
    </location>
</feature>
<name>A0ABY4MXF9_9MICO</name>
<proteinExistence type="inferred from homology"/>
<dbReference type="Pfam" id="PF01252">
    <property type="entry name" value="Peptidase_A8"/>
    <property type="match status" value="1"/>
</dbReference>
<feature type="transmembrane region" description="Helical" evidence="9">
    <location>
        <begin position="71"/>
        <end position="90"/>
    </location>
</feature>
<evidence type="ECO:0000256" key="1">
    <source>
        <dbReference type="ARBA" id="ARBA00006139"/>
    </source>
</evidence>
<reference evidence="13" key="1">
    <citation type="submission" date="2022-05" db="EMBL/GenBank/DDBJ databases">
        <title>Complete genome sequence of toluene-degrading Gulosibacter sediminis strain ACHW.36C.</title>
        <authorList>
            <person name="Wai A.C."/>
            <person name="Lai G.K."/>
            <person name="Griffin S.D."/>
            <person name="Leung F.C."/>
        </authorList>
    </citation>
    <scope>NUCLEOTIDE SEQUENCE [LARGE SCALE GENOMIC DNA]</scope>
    <source>
        <strain evidence="13">ACHW.36C</strain>
    </source>
</reference>
<evidence type="ECO:0000256" key="4">
    <source>
        <dbReference type="ARBA" id="ARBA00022692"/>
    </source>
</evidence>
<feature type="active site" evidence="9">
    <location>
        <position position="130"/>
    </location>
</feature>
<evidence type="ECO:0000256" key="3">
    <source>
        <dbReference type="ARBA" id="ARBA00022670"/>
    </source>
</evidence>
<comment type="function">
    <text evidence="9 10">This protein specifically catalyzes the removal of signal peptides from prolipoproteins.</text>
</comment>
<evidence type="ECO:0000256" key="5">
    <source>
        <dbReference type="ARBA" id="ARBA00022750"/>
    </source>
</evidence>
<gene>
    <name evidence="9 13" type="primary">lspA</name>
    <name evidence="13" type="ORF">M3M28_07335</name>
</gene>
<feature type="compositionally biased region" description="Acidic residues" evidence="12">
    <location>
        <begin position="177"/>
        <end position="186"/>
    </location>
</feature>
<keyword evidence="8 9" id="KW-0472">Membrane</keyword>
<keyword evidence="2 9" id="KW-1003">Cell membrane</keyword>
<comment type="similarity">
    <text evidence="1 9 11">Belongs to the peptidase A8 family.</text>
</comment>
<comment type="subcellular location">
    <subcellularLocation>
        <location evidence="9">Cell membrane</location>
        <topology evidence="9">Multi-pass membrane protein</topology>
    </subcellularLocation>
</comment>
<feature type="transmembrane region" description="Helical" evidence="9">
    <location>
        <begin position="12"/>
        <end position="28"/>
    </location>
</feature>
<evidence type="ECO:0000256" key="12">
    <source>
        <dbReference type="SAM" id="MobiDB-lite"/>
    </source>
</evidence>
<evidence type="ECO:0000256" key="11">
    <source>
        <dbReference type="RuleBase" id="RU004181"/>
    </source>
</evidence>
<evidence type="ECO:0000256" key="10">
    <source>
        <dbReference type="RuleBase" id="RU000594"/>
    </source>
</evidence>
<protein>
    <recommendedName>
        <fullName evidence="9">Lipoprotein signal peptidase</fullName>
        <ecNumber evidence="9">3.4.23.36</ecNumber>
    </recommendedName>
    <alternativeName>
        <fullName evidence="9">Prolipoprotein signal peptidase</fullName>
    </alternativeName>
    <alternativeName>
        <fullName evidence="9">Signal peptidase II</fullName>
        <shortName evidence="9">SPase II</shortName>
    </alternativeName>
</protein>
<dbReference type="GO" id="GO:0004190">
    <property type="term" value="F:aspartic-type endopeptidase activity"/>
    <property type="evidence" value="ECO:0007669"/>
    <property type="project" value="UniProtKB-EC"/>
</dbReference>
<comment type="pathway">
    <text evidence="9">Protein modification; lipoprotein biosynthesis (signal peptide cleavage).</text>
</comment>
<evidence type="ECO:0000256" key="9">
    <source>
        <dbReference type="HAMAP-Rule" id="MF_00161"/>
    </source>
</evidence>
<evidence type="ECO:0000256" key="2">
    <source>
        <dbReference type="ARBA" id="ARBA00022475"/>
    </source>
</evidence>
<dbReference type="PRINTS" id="PR00781">
    <property type="entry name" value="LIPOSIGPTASE"/>
</dbReference>
<dbReference type="HAMAP" id="MF_00161">
    <property type="entry name" value="LspA"/>
    <property type="match status" value="1"/>
</dbReference>
<feature type="region of interest" description="Disordered" evidence="12">
    <location>
        <begin position="171"/>
        <end position="192"/>
    </location>
</feature>
<sequence length="192" mass="21023">MSDASPERRVRPGVLALLAGIAVVWFSLDQFTKHLVETNLTEGEVVPVLGNVLQWYFVRNPGAAFSMIADMTWILTIVATAVVVVIVVLARRIQSKWWALVFGLVLGGALGNLFDRLFRPPSFGEGHVVDFISTPWMMPAIYNVADIGVVVGMCLFVLLTILDVGLDGRRRKRGDDEPADDAEATPDESARA</sequence>
<dbReference type="PROSITE" id="PS00855">
    <property type="entry name" value="SPASE_II"/>
    <property type="match status" value="1"/>
</dbReference>
<evidence type="ECO:0000256" key="6">
    <source>
        <dbReference type="ARBA" id="ARBA00022801"/>
    </source>
</evidence>
<keyword evidence="5 9" id="KW-0064">Aspartyl protease</keyword>
<dbReference type="InterPro" id="IPR001872">
    <property type="entry name" value="Peptidase_A8"/>
</dbReference>
<accession>A0ABY4MXF9</accession>
<feature type="active site" evidence="9">
    <location>
        <position position="146"/>
    </location>
</feature>